<reference evidence="1 2" key="1">
    <citation type="journal article" date="2024" name="BMC Genomics">
        <title>De novo assembly and annotation of Popillia japonica's genome with initial clues to its potential as an invasive pest.</title>
        <authorList>
            <person name="Cucini C."/>
            <person name="Boschi S."/>
            <person name="Funari R."/>
            <person name="Cardaioli E."/>
            <person name="Iannotti N."/>
            <person name="Marturano G."/>
            <person name="Paoli F."/>
            <person name="Bruttini M."/>
            <person name="Carapelli A."/>
            <person name="Frati F."/>
            <person name="Nardi F."/>
        </authorList>
    </citation>
    <scope>NUCLEOTIDE SEQUENCE [LARGE SCALE GENOMIC DNA]</scope>
    <source>
        <strain evidence="1">DMR45628</strain>
    </source>
</reference>
<comment type="caution">
    <text evidence="1">The sequence shown here is derived from an EMBL/GenBank/DDBJ whole genome shotgun (WGS) entry which is preliminary data.</text>
</comment>
<gene>
    <name evidence="1" type="ORF">QE152_g9809</name>
</gene>
<evidence type="ECO:0000313" key="1">
    <source>
        <dbReference type="EMBL" id="KAK9738457.1"/>
    </source>
</evidence>
<proteinExistence type="predicted"/>
<dbReference type="AlphaFoldDB" id="A0AAW1LX75"/>
<dbReference type="EMBL" id="JASPKY010000086">
    <property type="protein sequence ID" value="KAK9738457.1"/>
    <property type="molecule type" value="Genomic_DNA"/>
</dbReference>
<name>A0AAW1LX75_POPJA</name>
<dbReference type="Proteomes" id="UP001458880">
    <property type="component" value="Unassembled WGS sequence"/>
</dbReference>
<keyword evidence="2" id="KW-1185">Reference proteome</keyword>
<accession>A0AAW1LX75</accession>
<organism evidence="1 2">
    <name type="scientific">Popillia japonica</name>
    <name type="common">Japanese beetle</name>
    <dbReference type="NCBI Taxonomy" id="7064"/>
    <lineage>
        <taxon>Eukaryota</taxon>
        <taxon>Metazoa</taxon>
        <taxon>Ecdysozoa</taxon>
        <taxon>Arthropoda</taxon>
        <taxon>Hexapoda</taxon>
        <taxon>Insecta</taxon>
        <taxon>Pterygota</taxon>
        <taxon>Neoptera</taxon>
        <taxon>Endopterygota</taxon>
        <taxon>Coleoptera</taxon>
        <taxon>Polyphaga</taxon>
        <taxon>Scarabaeiformia</taxon>
        <taxon>Scarabaeidae</taxon>
        <taxon>Rutelinae</taxon>
        <taxon>Popillia</taxon>
    </lineage>
</organism>
<sequence>MQTTSCWLTRNGLSLSPEKCSMVCFTRHRIPSSNSIPCDNFEIAVHNSVKYLGMILDQKLLWSKHINSVISKCERGLNLLRYTSRKWWGADPEVCLMFYRAYIRSILDLGRTFYGPASRCHLVKMDRIQYKALRQSCGAMRSTPCLPLLAECSEPPLNIRREFLAKKIILKIKVANSEYIIDPIYNIALADP</sequence>
<evidence type="ECO:0008006" key="3">
    <source>
        <dbReference type="Google" id="ProtNLM"/>
    </source>
</evidence>
<dbReference type="PANTHER" id="PTHR33332">
    <property type="entry name" value="REVERSE TRANSCRIPTASE DOMAIN-CONTAINING PROTEIN"/>
    <property type="match status" value="1"/>
</dbReference>
<evidence type="ECO:0000313" key="2">
    <source>
        <dbReference type="Proteomes" id="UP001458880"/>
    </source>
</evidence>
<protein>
    <recommendedName>
        <fullName evidence="3">Reverse transcriptase</fullName>
    </recommendedName>
</protein>